<dbReference type="AlphaFoldDB" id="A0A1S1U252"/>
<dbReference type="RefSeq" id="WP_071079912.1">
    <property type="nucleotide sequence ID" value="NZ_LFKP01000014.1"/>
</dbReference>
<name>A0A1S1U252_9BURK</name>
<reference evidence="9 10" key="1">
    <citation type="submission" date="2015-06" db="EMBL/GenBank/DDBJ databases">
        <title>Draft genome sequencing of a biphenyl-degrading bacterium, Janthinobacterium lividum MEG1.</title>
        <authorList>
            <person name="Shimodaira J."/>
            <person name="Hatta T."/>
        </authorList>
    </citation>
    <scope>NUCLEOTIDE SEQUENCE [LARGE SCALE GENOMIC DNA]</scope>
    <source>
        <strain evidence="9 10">MEG1</strain>
    </source>
</reference>
<evidence type="ECO:0000256" key="2">
    <source>
        <dbReference type="ARBA" id="ARBA00009810"/>
    </source>
</evidence>
<dbReference type="SUPFAM" id="SSF56935">
    <property type="entry name" value="Porins"/>
    <property type="match status" value="1"/>
</dbReference>
<evidence type="ECO:0008006" key="11">
    <source>
        <dbReference type="Google" id="ProtNLM"/>
    </source>
</evidence>
<comment type="subcellular location">
    <subcellularLocation>
        <location evidence="1 5">Cell outer membrane</location>
    </subcellularLocation>
</comment>
<dbReference type="Proteomes" id="UP000179840">
    <property type="component" value="Unassembled WGS sequence"/>
</dbReference>
<dbReference type="NCBIfam" id="TIGR01782">
    <property type="entry name" value="TonB-Xanth-Caul"/>
    <property type="match status" value="1"/>
</dbReference>
<feature type="signal peptide" evidence="6">
    <location>
        <begin position="1"/>
        <end position="39"/>
    </location>
</feature>
<keyword evidence="6" id="KW-0732">Signal</keyword>
<gene>
    <name evidence="9" type="ORF">AKG95_27000</name>
</gene>
<dbReference type="InterPro" id="IPR012910">
    <property type="entry name" value="Plug_dom"/>
</dbReference>
<evidence type="ECO:0000256" key="4">
    <source>
        <dbReference type="ARBA" id="ARBA00023237"/>
    </source>
</evidence>
<organism evidence="9 10">
    <name type="scientific">Janthinobacterium lividum</name>
    <dbReference type="NCBI Taxonomy" id="29581"/>
    <lineage>
        <taxon>Bacteria</taxon>
        <taxon>Pseudomonadati</taxon>
        <taxon>Pseudomonadota</taxon>
        <taxon>Betaproteobacteria</taxon>
        <taxon>Burkholderiales</taxon>
        <taxon>Oxalobacteraceae</taxon>
        <taxon>Janthinobacterium</taxon>
    </lineage>
</organism>
<dbReference type="InterPro" id="IPR010104">
    <property type="entry name" value="TonB_rcpt_bac"/>
</dbReference>
<dbReference type="PANTHER" id="PTHR40980">
    <property type="entry name" value="PLUG DOMAIN-CONTAINING PROTEIN"/>
    <property type="match status" value="1"/>
</dbReference>
<evidence type="ECO:0000256" key="1">
    <source>
        <dbReference type="ARBA" id="ARBA00004442"/>
    </source>
</evidence>
<dbReference type="InterPro" id="IPR037066">
    <property type="entry name" value="Plug_dom_sf"/>
</dbReference>
<feature type="domain" description="TonB-dependent receptor plug" evidence="8">
    <location>
        <begin position="75"/>
        <end position="174"/>
    </location>
</feature>
<dbReference type="CDD" id="cd01347">
    <property type="entry name" value="ligand_gated_channel"/>
    <property type="match status" value="1"/>
</dbReference>
<evidence type="ECO:0000313" key="10">
    <source>
        <dbReference type="Proteomes" id="UP000179840"/>
    </source>
</evidence>
<dbReference type="EMBL" id="LFKP01000014">
    <property type="protein sequence ID" value="OHV94208.1"/>
    <property type="molecule type" value="Genomic_DNA"/>
</dbReference>
<keyword evidence="4" id="KW-0998">Cell outer membrane</keyword>
<dbReference type="GO" id="GO:0009279">
    <property type="term" value="C:cell outer membrane"/>
    <property type="evidence" value="ECO:0007669"/>
    <property type="project" value="UniProtKB-SubCell"/>
</dbReference>
<evidence type="ECO:0000256" key="6">
    <source>
        <dbReference type="SAM" id="SignalP"/>
    </source>
</evidence>
<dbReference type="Pfam" id="PF07715">
    <property type="entry name" value="Plug"/>
    <property type="match status" value="1"/>
</dbReference>
<protein>
    <recommendedName>
        <fullName evidence="11">TonB-dependent receptor</fullName>
    </recommendedName>
</protein>
<keyword evidence="3 5" id="KW-0472">Membrane</keyword>
<evidence type="ECO:0000313" key="9">
    <source>
        <dbReference type="EMBL" id="OHV94208.1"/>
    </source>
</evidence>
<evidence type="ECO:0000259" key="8">
    <source>
        <dbReference type="Pfam" id="PF07715"/>
    </source>
</evidence>
<comment type="caution">
    <text evidence="9">The sequence shown here is derived from an EMBL/GenBank/DDBJ whole genome shotgun (WGS) entry which is preliminary data.</text>
</comment>
<dbReference type="InterPro" id="IPR036942">
    <property type="entry name" value="Beta-barrel_TonB_sf"/>
</dbReference>
<dbReference type="Gene3D" id="2.170.130.10">
    <property type="entry name" value="TonB-dependent receptor, plug domain"/>
    <property type="match status" value="1"/>
</dbReference>
<accession>A0A1S1U252</accession>
<feature type="domain" description="TonB-dependent receptor-like beta-barrel" evidence="7">
    <location>
        <begin position="403"/>
        <end position="851"/>
    </location>
</feature>
<keyword evidence="5" id="KW-0798">TonB box</keyword>
<sequence>MMRHATGPLAATFPRPFMLKAAVAALAGIGLLSTASVWAQEAVAADASAEPAAEVSVVTVSGVRRSAQNSQQIKMRSDQVIDSIVADDIGKFPDNNVAETLARISGIQIRRDSGEASAVMIRGLRDVTTLLNGRELFTTTGRYVNLADIPATMLQRVDVYKSQGADQVEGGVAGIIDVRTNRPFDFKEFTASVNARAVYSDKSKATDPNISGMLANRWKTGIGEVGALLGLSQQQHRYHEERAFSTAPVDKSFLSPGLTGPDQVGLLPIKGDRRRTTANAVLQWRPNADVELYAEGMATRFLLDAESDYFVGLPWWGTPVSATKIAGTNQLQTLTSKNVNTIMSTQANKNETKTHQFAVGGLWDINPEWRFTSEVASTKSSYTWRNPILDAITVVPNASINTNRNGTLHVDYTGIDLQDPSNYYLKGFFDRYGEDKGSSNDLRADLAYTPSAGGIFKEISVGVRGVKREAESIKSFEGNAEAPDVSGAAFPFSRQSVTSIPGLNCLSEPMSSGGPDYGLKQWYTPCASFLLNNTGTIRQAVTGSSAARAMDPGSFFKDTEKTYSIYTKAKIAFKLGAYPVDGTVGVRVVRTEQSLQGNSSQDGVYTPVISDTASTDVLPSVALKIKLRADLVGRFAAGRTISRPGFAQLNPGVALVNSTETVKATGAGGNPNLKPVTGDNVDAALEWYFAPAGSVTATVFHHKFDGYIQQRIASETIAGKTYDVDRPYNTAAGKLQGLEIGYQQFYDGLPGILSGLGLQANGTYMSGTTDDETGSHAITGVSRYAYNLVLLYEKDAWSGRLAYNWRSKFIDSYNQGGPGLDLKVAPTAQLDGSLSYKINEQFTVTLDGNNLLDTKFKDYWNEAGVYPRDTRRYDRTVGLSLRWKM</sequence>
<evidence type="ECO:0000256" key="5">
    <source>
        <dbReference type="RuleBase" id="RU003357"/>
    </source>
</evidence>
<dbReference type="Gene3D" id="2.40.170.20">
    <property type="entry name" value="TonB-dependent receptor, beta-barrel domain"/>
    <property type="match status" value="1"/>
</dbReference>
<evidence type="ECO:0000259" key="7">
    <source>
        <dbReference type="Pfam" id="PF00593"/>
    </source>
</evidence>
<dbReference type="InterPro" id="IPR000531">
    <property type="entry name" value="Beta-barrel_TonB"/>
</dbReference>
<evidence type="ECO:0000256" key="3">
    <source>
        <dbReference type="ARBA" id="ARBA00023136"/>
    </source>
</evidence>
<proteinExistence type="inferred from homology"/>
<dbReference type="PANTHER" id="PTHR40980:SF4">
    <property type="entry name" value="TONB-DEPENDENT RECEPTOR-LIKE BETA-BARREL DOMAIN-CONTAINING PROTEIN"/>
    <property type="match status" value="1"/>
</dbReference>
<dbReference type="Pfam" id="PF00593">
    <property type="entry name" value="TonB_dep_Rec_b-barrel"/>
    <property type="match status" value="1"/>
</dbReference>
<feature type="chain" id="PRO_5010386407" description="TonB-dependent receptor" evidence="6">
    <location>
        <begin position="40"/>
        <end position="885"/>
    </location>
</feature>
<comment type="similarity">
    <text evidence="2 5">Belongs to the TonB-dependent receptor family.</text>
</comment>